<keyword evidence="1" id="KW-0812">Transmembrane</keyword>
<dbReference type="EMBL" id="FOLM01000003">
    <property type="protein sequence ID" value="SFC41432.1"/>
    <property type="molecule type" value="Genomic_DNA"/>
</dbReference>
<evidence type="ECO:0000313" key="3">
    <source>
        <dbReference type="Proteomes" id="UP000199207"/>
    </source>
</evidence>
<reference evidence="2 3" key="1">
    <citation type="submission" date="2016-10" db="EMBL/GenBank/DDBJ databases">
        <authorList>
            <person name="de Groot N.N."/>
        </authorList>
    </citation>
    <scope>NUCLEOTIDE SEQUENCE [LARGE SCALE GENOMIC DNA]</scope>
    <source>
        <strain evidence="2 3">CGMCC 4.5739</strain>
    </source>
</reference>
<sequence length="94" mass="9128">MPPQQNEGPPGTAPRNGPGDASLPMGIIALVASVVPVVGDFVAAPAGLLAVILGAVGVRHSERGVATNFAASLIGATLGALALLIAVLLAAVTR</sequence>
<accession>A0A1I1J0E6</accession>
<dbReference type="OrthoDB" id="4245359at2"/>
<keyword evidence="3" id="KW-1185">Reference proteome</keyword>
<evidence type="ECO:0000256" key="1">
    <source>
        <dbReference type="SAM" id="Phobius"/>
    </source>
</evidence>
<dbReference type="Proteomes" id="UP000199207">
    <property type="component" value="Unassembled WGS sequence"/>
</dbReference>
<keyword evidence="1" id="KW-0472">Membrane</keyword>
<feature type="transmembrane region" description="Helical" evidence="1">
    <location>
        <begin position="27"/>
        <end position="57"/>
    </location>
</feature>
<name>A0A1I1J0E6_9ACTN</name>
<keyword evidence="1" id="KW-1133">Transmembrane helix</keyword>
<evidence type="ECO:0000313" key="2">
    <source>
        <dbReference type="EMBL" id="SFC41432.1"/>
    </source>
</evidence>
<protein>
    <recommendedName>
        <fullName evidence="4">DUF4190 domain-containing protein</fullName>
    </recommendedName>
</protein>
<evidence type="ECO:0008006" key="4">
    <source>
        <dbReference type="Google" id="ProtNLM"/>
    </source>
</evidence>
<proteinExistence type="predicted"/>
<dbReference type="AlphaFoldDB" id="A0A1I1J0E6"/>
<gene>
    <name evidence="2" type="ORF">SAMN05421773_103226</name>
</gene>
<organism evidence="2 3">
    <name type="scientific">Streptomyces aidingensis</name>
    <dbReference type="NCBI Taxonomy" id="910347"/>
    <lineage>
        <taxon>Bacteria</taxon>
        <taxon>Bacillati</taxon>
        <taxon>Actinomycetota</taxon>
        <taxon>Actinomycetes</taxon>
        <taxon>Kitasatosporales</taxon>
        <taxon>Streptomycetaceae</taxon>
        <taxon>Streptomyces</taxon>
    </lineage>
</organism>
<feature type="transmembrane region" description="Helical" evidence="1">
    <location>
        <begin position="69"/>
        <end position="92"/>
    </location>
</feature>
<dbReference type="RefSeq" id="WP_093838059.1">
    <property type="nucleotide sequence ID" value="NZ_FOLM01000003.1"/>
</dbReference>